<keyword evidence="3 8" id="KW-0732">Signal</keyword>
<dbReference type="GO" id="GO:0016491">
    <property type="term" value="F:oxidoreductase activity"/>
    <property type="evidence" value="ECO:0007669"/>
    <property type="project" value="UniProtKB-KW"/>
</dbReference>
<evidence type="ECO:0000256" key="5">
    <source>
        <dbReference type="ARBA" id="ARBA00023002"/>
    </source>
</evidence>
<comment type="subcellular location">
    <subcellularLocation>
        <location evidence="1">Periplasm</location>
    </subcellularLocation>
</comment>
<evidence type="ECO:0000256" key="7">
    <source>
        <dbReference type="ARBA" id="ARBA00023284"/>
    </source>
</evidence>
<dbReference type="EMBL" id="CP158587">
    <property type="protein sequence ID" value="XCA34774.1"/>
    <property type="molecule type" value="Genomic_DNA"/>
</dbReference>
<evidence type="ECO:0000256" key="6">
    <source>
        <dbReference type="ARBA" id="ARBA00023157"/>
    </source>
</evidence>
<gene>
    <name evidence="10" type="ORF">ABS861_05320</name>
</gene>
<evidence type="ECO:0000313" key="10">
    <source>
        <dbReference type="EMBL" id="XCA34774.1"/>
    </source>
</evidence>
<keyword evidence="7" id="KW-0676">Redox-active center</keyword>
<feature type="signal peptide" evidence="8">
    <location>
        <begin position="1"/>
        <end position="18"/>
    </location>
</feature>
<evidence type="ECO:0000256" key="4">
    <source>
        <dbReference type="ARBA" id="ARBA00022764"/>
    </source>
</evidence>
<feature type="chain" id="PRO_5043403429" evidence="8">
    <location>
        <begin position="19"/>
        <end position="230"/>
    </location>
</feature>
<feature type="domain" description="Thioredoxin-like fold" evidence="9">
    <location>
        <begin position="45"/>
        <end position="192"/>
    </location>
</feature>
<keyword evidence="5" id="KW-0560">Oxidoreductase</keyword>
<dbReference type="InterPro" id="IPR012336">
    <property type="entry name" value="Thioredoxin-like_fold"/>
</dbReference>
<accession>A0AAU7YMS6</accession>
<protein>
    <submittedName>
        <fullName evidence="10">DsbA family protein</fullName>
    </submittedName>
</protein>
<evidence type="ECO:0000256" key="8">
    <source>
        <dbReference type="SAM" id="SignalP"/>
    </source>
</evidence>
<evidence type="ECO:0000259" key="9">
    <source>
        <dbReference type="Pfam" id="PF13462"/>
    </source>
</evidence>
<dbReference type="Gene3D" id="1.10.40.80">
    <property type="match status" value="1"/>
</dbReference>
<sequence length="230" mass="26863">MIFRLLFLLIFISVSSYAAIEQNLPNTQKTDEITPKELLLLLPDDKLLGDRKAPILMIEYASLTCYHCSLFHKKVFPKIKEKYIDTGKMLYIFRHFPLDYRGLKAAMLSYCYEKEEDYFNFNKAVFNAIDSWNYSNFSDLTILQKIAALSNLKQDVFNQCINDKKMMDKIINDKSLAINKLDITATPVFIIKLNDDKSYVENGKIKHEGYRELEYFTNVIDELYGKAIVK</sequence>
<comment type="similarity">
    <text evidence="2">Belongs to the thioredoxin family. DsbA subfamily.</text>
</comment>
<name>A0AAU7YMS6_9RICK</name>
<organism evidence="10">
    <name type="scientific">Wolbachia endosymbiont of Oeneis ivallda</name>
    <dbReference type="NCBI Taxonomy" id="3171168"/>
    <lineage>
        <taxon>Bacteria</taxon>
        <taxon>Pseudomonadati</taxon>
        <taxon>Pseudomonadota</taxon>
        <taxon>Alphaproteobacteria</taxon>
        <taxon>Rickettsiales</taxon>
        <taxon>Anaplasmataceae</taxon>
        <taxon>Wolbachieae</taxon>
        <taxon>Wolbachia</taxon>
    </lineage>
</organism>
<dbReference type="GO" id="GO:0042597">
    <property type="term" value="C:periplasmic space"/>
    <property type="evidence" value="ECO:0007669"/>
    <property type="project" value="UniProtKB-SubCell"/>
</dbReference>
<dbReference type="InterPro" id="IPR036249">
    <property type="entry name" value="Thioredoxin-like_sf"/>
</dbReference>
<evidence type="ECO:0000256" key="2">
    <source>
        <dbReference type="ARBA" id="ARBA00005791"/>
    </source>
</evidence>
<keyword evidence="4" id="KW-0574">Periplasm</keyword>
<dbReference type="Pfam" id="PF13462">
    <property type="entry name" value="Thioredoxin_4"/>
    <property type="match status" value="1"/>
</dbReference>
<evidence type="ECO:0000256" key="1">
    <source>
        <dbReference type="ARBA" id="ARBA00004418"/>
    </source>
</evidence>
<dbReference type="AlphaFoldDB" id="A0AAU7YMS6"/>
<keyword evidence="6" id="KW-1015">Disulfide bond</keyword>
<evidence type="ECO:0000256" key="3">
    <source>
        <dbReference type="ARBA" id="ARBA00022729"/>
    </source>
</evidence>
<reference evidence="10" key="1">
    <citation type="submission" date="2024-06" db="EMBL/GenBank/DDBJ databases">
        <title>Genome assembly of the Oeneis chryxus ivallda.</title>
        <authorList>
            <person name="MacDonald Z."/>
            <person name="Shaffer H.B."/>
            <person name="Gillespie T."/>
            <person name="Marimuthu M.P.A."/>
            <person name="Nguyen O."/>
            <person name="Fairbairn C.W."/>
            <person name="Seligmann W.E."/>
            <person name="Escalona M."/>
            <person name="Miller C."/>
            <person name="Toffelmier E."/>
        </authorList>
    </citation>
    <scope>NUCLEOTIDE SEQUENCE</scope>
    <source>
        <strain evidence="10">CCGP_102_HBS-TG_Oc004</strain>
    </source>
</reference>
<dbReference type="PANTHER" id="PTHR13887:SF14">
    <property type="entry name" value="DISULFIDE BOND FORMATION PROTEIN D"/>
    <property type="match status" value="1"/>
</dbReference>
<dbReference type="PANTHER" id="PTHR13887">
    <property type="entry name" value="GLUTATHIONE S-TRANSFERASE KAPPA"/>
    <property type="match status" value="1"/>
</dbReference>
<proteinExistence type="inferred from homology"/>
<dbReference type="Gene3D" id="3.40.30.10">
    <property type="entry name" value="Glutaredoxin"/>
    <property type="match status" value="1"/>
</dbReference>
<dbReference type="SUPFAM" id="SSF52833">
    <property type="entry name" value="Thioredoxin-like"/>
    <property type="match status" value="1"/>
</dbReference>